<comment type="similarity">
    <text evidence="2">Belongs to the protein kinase superfamily. CAMK Ser/Thr protein kinase family. SNF1 subfamily.</text>
</comment>
<dbReference type="SUPFAM" id="SSF56112">
    <property type="entry name" value="Protein kinase-like (PK-like)"/>
    <property type="match status" value="1"/>
</dbReference>
<evidence type="ECO:0000256" key="12">
    <source>
        <dbReference type="ARBA" id="ARBA00047899"/>
    </source>
</evidence>
<dbReference type="InterPro" id="IPR011009">
    <property type="entry name" value="Kinase-like_dom_sf"/>
</dbReference>
<dbReference type="Proteomes" id="UP001153620">
    <property type="component" value="Chromosome 2"/>
</dbReference>
<dbReference type="GO" id="GO:0035556">
    <property type="term" value="P:intracellular signal transduction"/>
    <property type="evidence" value="ECO:0007669"/>
    <property type="project" value="TreeGrafter"/>
</dbReference>
<comment type="catalytic activity">
    <reaction evidence="13">
        <text>L-seryl-[protein] + ATP = O-phospho-L-seryl-[protein] + ADP + H(+)</text>
        <dbReference type="Rhea" id="RHEA:17989"/>
        <dbReference type="Rhea" id="RHEA-COMP:9863"/>
        <dbReference type="Rhea" id="RHEA-COMP:11604"/>
        <dbReference type="ChEBI" id="CHEBI:15378"/>
        <dbReference type="ChEBI" id="CHEBI:29999"/>
        <dbReference type="ChEBI" id="CHEBI:30616"/>
        <dbReference type="ChEBI" id="CHEBI:83421"/>
        <dbReference type="ChEBI" id="CHEBI:456216"/>
        <dbReference type="EC" id="2.7.11.1"/>
    </reaction>
</comment>
<dbReference type="GO" id="GO:0005524">
    <property type="term" value="F:ATP binding"/>
    <property type="evidence" value="ECO:0007669"/>
    <property type="project" value="UniProtKB-UniRule"/>
</dbReference>
<dbReference type="FunFam" id="1.10.8.10:FF:000005">
    <property type="entry name" value="Non-specific serine/threonine protein kinase"/>
    <property type="match status" value="1"/>
</dbReference>
<keyword evidence="18" id="KW-1185">Reference proteome</keyword>
<evidence type="ECO:0000256" key="8">
    <source>
        <dbReference type="ARBA" id="ARBA00022741"/>
    </source>
</evidence>
<dbReference type="GO" id="GO:0000226">
    <property type="term" value="P:microtubule cytoskeleton organization"/>
    <property type="evidence" value="ECO:0007669"/>
    <property type="project" value="TreeGrafter"/>
</dbReference>
<dbReference type="Gene3D" id="1.10.8.10">
    <property type="entry name" value="DNA helicase RuvA subunit, C-terminal domain"/>
    <property type="match status" value="1"/>
</dbReference>
<dbReference type="EMBL" id="OU895878">
    <property type="protein sequence ID" value="CAG9803206.1"/>
    <property type="molecule type" value="Genomic_DNA"/>
</dbReference>
<evidence type="ECO:0000256" key="6">
    <source>
        <dbReference type="ARBA" id="ARBA00022679"/>
    </source>
</evidence>
<dbReference type="InterPro" id="IPR017441">
    <property type="entry name" value="Protein_kinase_ATP_BS"/>
</dbReference>
<evidence type="ECO:0000256" key="13">
    <source>
        <dbReference type="ARBA" id="ARBA00048679"/>
    </source>
</evidence>
<evidence type="ECO:0000313" key="17">
    <source>
        <dbReference type="EMBL" id="CAG9803206.1"/>
    </source>
</evidence>
<dbReference type="FunFam" id="3.30.200.20:FF:000003">
    <property type="entry name" value="Non-specific serine/threonine protein kinase"/>
    <property type="match status" value="1"/>
</dbReference>
<evidence type="ECO:0000256" key="7">
    <source>
        <dbReference type="ARBA" id="ARBA00022723"/>
    </source>
</evidence>
<feature type="compositionally biased region" description="Low complexity" evidence="15">
    <location>
        <begin position="541"/>
        <end position="554"/>
    </location>
</feature>
<dbReference type="FunFam" id="1.10.510.10:FF:000156">
    <property type="entry name" value="Serine/threonine-protein kinase SIK3 homolog"/>
    <property type="match status" value="1"/>
</dbReference>
<feature type="compositionally biased region" description="Polar residues" evidence="15">
    <location>
        <begin position="403"/>
        <end position="414"/>
    </location>
</feature>
<feature type="region of interest" description="Disordered" evidence="15">
    <location>
        <begin position="430"/>
        <end position="451"/>
    </location>
</feature>
<protein>
    <recommendedName>
        <fullName evidence="3">non-specific serine/threonine protein kinase</fullName>
        <ecNumber evidence="3">2.7.11.1</ecNumber>
    </recommendedName>
</protein>
<feature type="binding site" evidence="14">
    <location>
        <position position="83"/>
    </location>
    <ligand>
        <name>ATP</name>
        <dbReference type="ChEBI" id="CHEBI:30616"/>
    </ligand>
</feature>
<keyword evidence="7" id="KW-0479">Metal-binding</keyword>
<feature type="compositionally biased region" description="Low complexity" evidence="15">
    <location>
        <begin position="374"/>
        <end position="402"/>
    </location>
</feature>
<evidence type="ECO:0000259" key="16">
    <source>
        <dbReference type="PROSITE" id="PS50011"/>
    </source>
</evidence>
<accession>A0A9N9RR05</accession>
<dbReference type="InterPro" id="IPR000719">
    <property type="entry name" value="Prot_kinase_dom"/>
</dbReference>
<comment type="cofactor">
    <cofactor evidence="1">
        <name>Mg(2+)</name>
        <dbReference type="ChEBI" id="CHEBI:18420"/>
    </cofactor>
</comment>
<keyword evidence="5" id="KW-0597">Phosphoprotein</keyword>
<reference evidence="17" key="2">
    <citation type="submission" date="2022-10" db="EMBL/GenBank/DDBJ databases">
        <authorList>
            <consortium name="ENA_rothamsted_submissions"/>
            <consortium name="culmorum"/>
            <person name="King R."/>
        </authorList>
    </citation>
    <scope>NUCLEOTIDE SEQUENCE</scope>
</reference>
<dbReference type="Pfam" id="PF00069">
    <property type="entry name" value="Pkinase"/>
    <property type="match status" value="1"/>
</dbReference>
<evidence type="ECO:0000256" key="9">
    <source>
        <dbReference type="ARBA" id="ARBA00022777"/>
    </source>
</evidence>
<feature type="region of interest" description="Disordered" evidence="15">
    <location>
        <begin position="608"/>
        <end position="627"/>
    </location>
</feature>
<feature type="region of interest" description="Disordered" evidence="15">
    <location>
        <begin position="475"/>
        <end position="520"/>
    </location>
</feature>
<dbReference type="AlphaFoldDB" id="A0A9N9RR05"/>
<evidence type="ECO:0000256" key="4">
    <source>
        <dbReference type="ARBA" id="ARBA00022527"/>
    </source>
</evidence>
<dbReference type="GO" id="GO:0046872">
    <property type="term" value="F:metal ion binding"/>
    <property type="evidence" value="ECO:0007669"/>
    <property type="project" value="UniProtKB-KW"/>
</dbReference>
<dbReference type="Gene3D" id="1.10.510.10">
    <property type="entry name" value="Transferase(Phosphotransferase) domain 1"/>
    <property type="match status" value="1"/>
</dbReference>
<evidence type="ECO:0000313" key="18">
    <source>
        <dbReference type="Proteomes" id="UP001153620"/>
    </source>
</evidence>
<sequence>MDSGVEMKPPNISIIDGGPTRHVERKSAAASVDVAQKITTKKSTSIREQQIGKYRLLKTIGKGNFARVMLARHLVTNNEVAIKIIDKTQLNPNSLEKLFREVSIMKILQHPNIVKLYEVIETDKTLYLVMEYVNNGEVFEYLVKNGRMKENIARQKFRQIVSAVQYLHSKKIIHRDLKAENLLLDQNLDVKIVDFGFSNMFVEGNKMDTYCGSPPYAAPELFQGKKYDGPEVDVWSLGVILYTLVSGSLPFDGSTLRELRERVIRGKYRIPFYLSTDCEALLKKFLALNPTKRYTLEQIMKDKWMNQNEEELKPYPEGSIEMNDPKIIDSLLTLGYKLSEIEKSLSNRKFDEICGIYLLLQNSNRKLSRSKPESMTSIASTTMSAAPSSSTMPSTHSVPTSTNNHPKSETTTNGDGLKETSFMTMTLDDNSKTAKHSNNDPPSPEPANLKRQHTIGPESLKERNAIRLHTVSNANPNLRPISATPKGAGERSLQKSPVKPLRAFKPETSLSTTAQTPRRPNVNVYKKVDNTKDTTSLITPSSTVGNSSSSTSSNAFTRNGPSRYTFHSGQSRVPTREHNTLGSKAEPSFGKGNFLQRLTTRFSKRFRLNGKHPATTAATTTDNSNSK</sequence>
<dbReference type="PANTHER" id="PTHR24346:SF82">
    <property type="entry name" value="KP78A-RELATED"/>
    <property type="match status" value="1"/>
</dbReference>
<dbReference type="PANTHER" id="PTHR24346">
    <property type="entry name" value="MAP/MICROTUBULE AFFINITY-REGULATING KINASE"/>
    <property type="match status" value="1"/>
</dbReference>
<evidence type="ECO:0000256" key="3">
    <source>
        <dbReference type="ARBA" id="ARBA00012513"/>
    </source>
</evidence>
<reference evidence="17" key="1">
    <citation type="submission" date="2022-01" db="EMBL/GenBank/DDBJ databases">
        <authorList>
            <person name="King R."/>
        </authorList>
    </citation>
    <scope>NUCLEOTIDE SEQUENCE</scope>
</reference>
<dbReference type="PROSITE" id="PS00107">
    <property type="entry name" value="PROTEIN_KINASE_ATP"/>
    <property type="match status" value="1"/>
</dbReference>
<evidence type="ECO:0000256" key="10">
    <source>
        <dbReference type="ARBA" id="ARBA00022840"/>
    </source>
</evidence>
<keyword evidence="11" id="KW-0460">Magnesium</keyword>
<dbReference type="GO" id="GO:0050321">
    <property type="term" value="F:tau-protein kinase activity"/>
    <property type="evidence" value="ECO:0007669"/>
    <property type="project" value="TreeGrafter"/>
</dbReference>
<evidence type="ECO:0000256" key="2">
    <source>
        <dbReference type="ARBA" id="ARBA00006234"/>
    </source>
</evidence>
<evidence type="ECO:0000256" key="11">
    <source>
        <dbReference type="ARBA" id="ARBA00022842"/>
    </source>
</evidence>
<feature type="region of interest" description="Disordered" evidence="15">
    <location>
        <begin position="536"/>
        <end position="593"/>
    </location>
</feature>
<dbReference type="PROSITE" id="PS00108">
    <property type="entry name" value="PROTEIN_KINASE_ST"/>
    <property type="match status" value="1"/>
</dbReference>
<dbReference type="InterPro" id="IPR008271">
    <property type="entry name" value="Ser/Thr_kinase_AS"/>
</dbReference>
<keyword evidence="4" id="KW-0723">Serine/threonine-protein kinase</keyword>
<evidence type="ECO:0000256" key="15">
    <source>
        <dbReference type="SAM" id="MobiDB-lite"/>
    </source>
</evidence>
<dbReference type="GO" id="GO:0005737">
    <property type="term" value="C:cytoplasm"/>
    <property type="evidence" value="ECO:0007669"/>
    <property type="project" value="TreeGrafter"/>
</dbReference>
<dbReference type="OrthoDB" id="193931at2759"/>
<dbReference type="Gene3D" id="3.30.200.20">
    <property type="entry name" value="Phosphorylase Kinase, domain 1"/>
    <property type="match status" value="1"/>
</dbReference>
<evidence type="ECO:0000256" key="14">
    <source>
        <dbReference type="PROSITE-ProRule" id="PRU10141"/>
    </source>
</evidence>
<dbReference type="EC" id="2.7.11.1" evidence="3"/>
<evidence type="ECO:0000256" key="1">
    <source>
        <dbReference type="ARBA" id="ARBA00001946"/>
    </source>
</evidence>
<keyword evidence="6" id="KW-0808">Transferase</keyword>
<name>A0A9N9RR05_9DIPT</name>
<keyword evidence="10 14" id="KW-0067">ATP-binding</keyword>
<dbReference type="PROSITE" id="PS50011">
    <property type="entry name" value="PROTEIN_KINASE_DOM"/>
    <property type="match status" value="1"/>
</dbReference>
<keyword evidence="8 14" id="KW-0547">Nucleotide-binding</keyword>
<dbReference type="CDD" id="cd14337">
    <property type="entry name" value="UBA_MARK_Par1"/>
    <property type="match status" value="1"/>
</dbReference>
<feature type="region of interest" description="Disordered" evidence="15">
    <location>
        <begin position="365"/>
        <end position="418"/>
    </location>
</feature>
<feature type="compositionally biased region" description="Polar residues" evidence="15">
    <location>
        <begin position="508"/>
        <end position="518"/>
    </location>
</feature>
<organism evidence="17 18">
    <name type="scientific">Chironomus riparius</name>
    <dbReference type="NCBI Taxonomy" id="315576"/>
    <lineage>
        <taxon>Eukaryota</taxon>
        <taxon>Metazoa</taxon>
        <taxon>Ecdysozoa</taxon>
        <taxon>Arthropoda</taxon>
        <taxon>Hexapoda</taxon>
        <taxon>Insecta</taxon>
        <taxon>Pterygota</taxon>
        <taxon>Neoptera</taxon>
        <taxon>Endopterygota</taxon>
        <taxon>Diptera</taxon>
        <taxon>Nematocera</taxon>
        <taxon>Chironomoidea</taxon>
        <taxon>Chironomidae</taxon>
        <taxon>Chironominae</taxon>
        <taxon>Chironomus</taxon>
    </lineage>
</organism>
<evidence type="ECO:0000256" key="5">
    <source>
        <dbReference type="ARBA" id="ARBA00022553"/>
    </source>
</evidence>
<keyword evidence="9" id="KW-0418">Kinase</keyword>
<comment type="catalytic activity">
    <reaction evidence="12">
        <text>L-threonyl-[protein] + ATP = O-phospho-L-threonyl-[protein] + ADP + H(+)</text>
        <dbReference type="Rhea" id="RHEA:46608"/>
        <dbReference type="Rhea" id="RHEA-COMP:11060"/>
        <dbReference type="Rhea" id="RHEA-COMP:11605"/>
        <dbReference type="ChEBI" id="CHEBI:15378"/>
        <dbReference type="ChEBI" id="CHEBI:30013"/>
        <dbReference type="ChEBI" id="CHEBI:30616"/>
        <dbReference type="ChEBI" id="CHEBI:61977"/>
        <dbReference type="ChEBI" id="CHEBI:456216"/>
        <dbReference type="EC" id="2.7.11.1"/>
    </reaction>
</comment>
<dbReference type="SMART" id="SM00220">
    <property type="entry name" value="S_TKc"/>
    <property type="match status" value="1"/>
</dbReference>
<proteinExistence type="inferred from homology"/>
<feature type="domain" description="Protein kinase" evidence="16">
    <location>
        <begin position="54"/>
        <end position="305"/>
    </location>
</feature>
<feature type="compositionally biased region" description="Polar residues" evidence="15">
    <location>
        <begin position="555"/>
        <end position="573"/>
    </location>
</feature>
<gene>
    <name evidence="17" type="ORF">CHIRRI_LOCUS6107</name>
</gene>